<reference evidence="1 2" key="1">
    <citation type="submission" date="2020-08" db="EMBL/GenBank/DDBJ databases">
        <title>A Genomic Blueprint of the Chicken Gut Microbiome.</title>
        <authorList>
            <person name="Gilroy R."/>
            <person name="Ravi A."/>
            <person name="Getino M."/>
            <person name="Pursley I."/>
            <person name="Horton D.L."/>
            <person name="Alikhan N.-F."/>
            <person name="Baker D."/>
            <person name="Gharbi K."/>
            <person name="Hall N."/>
            <person name="Watson M."/>
            <person name="Adriaenssens E.M."/>
            <person name="Foster-Nyarko E."/>
            <person name="Jarju S."/>
            <person name="Secka A."/>
            <person name="Antonio M."/>
            <person name="Oren A."/>
            <person name="Chaudhuri R."/>
            <person name="La Ragione R.M."/>
            <person name="Hildebrand F."/>
            <person name="Pallen M.J."/>
        </authorList>
    </citation>
    <scope>NUCLEOTIDE SEQUENCE [LARGE SCALE GENOMIC DNA]</scope>
    <source>
        <strain evidence="1 2">Sa2BVA9</strain>
    </source>
</reference>
<keyword evidence="2" id="KW-1185">Reference proteome</keyword>
<proteinExistence type="predicted"/>
<protein>
    <recommendedName>
        <fullName evidence="3">TMhelix containing protein</fullName>
    </recommendedName>
</protein>
<dbReference type="RefSeq" id="WP_191799026.1">
    <property type="nucleotide sequence ID" value="NZ_JACSQL010000002.1"/>
</dbReference>
<comment type="caution">
    <text evidence="1">The sequence shown here is derived from an EMBL/GenBank/DDBJ whole genome shotgun (WGS) entry which is preliminary data.</text>
</comment>
<evidence type="ECO:0000313" key="2">
    <source>
        <dbReference type="Proteomes" id="UP000608071"/>
    </source>
</evidence>
<sequence length="50" mass="5810">MEKAKTLLAVSAVAVYFLCPAYRYYVIGSWVGYKIMNNKPPKIRVVKWSR</sequence>
<gene>
    <name evidence="1" type="ORF">H9647_06920</name>
</gene>
<accession>A0ABR8SWC5</accession>
<dbReference type="EMBL" id="JACSQL010000002">
    <property type="protein sequence ID" value="MBD7967788.1"/>
    <property type="molecule type" value="Genomic_DNA"/>
</dbReference>
<name>A0ABR8SWC5_9BACL</name>
<dbReference type="Proteomes" id="UP000608071">
    <property type="component" value="Unassembled WGS sequence"/>
</dbReference>
<organism evidence="1 2">
    <name type="scientific">Paenibacillus gallinarum</name>
    <dbReference type="NCBI Taxonomy" id="2762232"/>
    <lineage>
        <taxon>Bacteria</taxon>
        <taxon>Bacillati</taxon>
        <taxon>Bacillota</taxon>
        <taxon>Bacilli</taxon>
        <taxon>Bacillales</taxon>
        <taxon>Paenibacillaceae</taxon>
        <taxon>Paenibacillus</taxon>
    </lineage>
</organism>
<evidence type="ECO:0008006" key="3">
    <source>
        <dbReference type="Google" id="ProtNLM"/>
    </source>
</evidence>
<evidence type="ECO:0000313" key="1">
    <source>
        <dbReference type="EMBL" id="MBD7967788.1"/>
    </source>
</evidence>